<evidence type="ECO:0000256" key="1">
    <source>
        <dbReference type="ARBA" id="ARBA00004496"/>
    </source>
</evidence>
<dbReference type="CDD" id="cd07562">
    <property type="entry name" value="Peptidase_S41_TRI"/>
    <property type="match status" value="1"/>
</dbReference>
<dbReference type="AlphaFoldDB" id="A0A6F8YUG7"/>
<dbReference type="GO" id="GO:0006508">
    <property type="term" value="P:proteolysis"/>
    <property type="evidence" value="ECO:0007669"/>
    <property type="project" value="UniProtKB-KW"/>
</dbReference>
<dbReference type="KEGG" id="psuu:Psuf_070570"/>
<organism evidence="8 9">
    <name type="scientific">Phytohabitans suffuscus</name>
    <dbReference type="NCBI Taxonomy" id="624315"/>
    <lineage>
        <taxon>Bacteria</taxon>
        <taxon>Bacillati</taxon>
        <taxon>Actinomycetota</taxon>
        <taxon>Actinomycetes</taxon>
        <taxon>Micromonosporales</taxon>
        <taxon>Micromonosporaceae</taxon>
    </lineage>
</organism>
<comment type="subcellular location">
    <subcellularLocation>
        <location evidence="1">Cytoplasm</location>
    </subcellularLocation>
</comment>
<keyword evidence="5" id="KW-0378">Hydrolase</keyword>
<reference evidence="8 9" key="2">
    <citation type="submission" date="2020-03" db="EMBL/GenBank/DDBJ databases">
        <authorList>
            <person name="Ichikawa N."/>
            <person name="Kimura A."/>
            <person name="Kitahashi Y."/>
            <person name="Uohara A."/>
        </authorList>
    </citation>
    <scope>NUCLEOTIDE SEQUENCE [LARGE SCALE GENOMIC DNA]</scope>
    <source>
        <strain evidence="8 9">NBRC 105367</strain>
    </source>
</reference>
<protein>
    <recommendedName>
        <fullName evidence="7">Tail specific protease domain-containing protein</fullName>
    </recommendedName>
</protein>
<proteinExistence type="inferred from homology"/>
<dbReference type="GO" id="GO:0008236">
    <property type="term" value="F:serine-type peptidase activity"/>
    <property type="evidence" value="ECO:0007669"/>
    <property type="project" value="UniProtKB-KW"/>
</dbReference>
<sequence length="184" mass="19798">MMAQGWAEFHRDLHTEFGRDGLIVDLRDNQGGDAAQPLVDKLARRVIGWNLSRYEEPSTYPNEAPRGPVVAIADGHAMSGGDIVTQALKSYGIATVVGTRTWGGTLGIDLKYTLVDGSLVLQPKYSWWFAGAGFGVENHGVDPDVEVTVAPHDWAAGRDPQLDTAVRLALRALEQDPPAAPPAS</sequence>
<keyword evidence="9" id="KW-1185">Reference proteome</keyword>
<dbReference type="PANTHER" id="PTHR43253">
    <property type="entry name" value="TRICORN PROTEASE HOMOLOG 2-RELATED"/>
    <property type="match status" value="1"/>
</dbReference>
<keyword evidence="4" id="KW-0645">Protease</keyword>
<reference evidence="8 9" key="1">
    <citation type="submission" date="2020-03" db="EMBL/GenBank/DDBJ databases">
        <title>Whole genome shotgun sequence of Phytohabitans suffuscus NBRC 105367.</title>
        <authorList>
            <person name="Komaki H."/>
            <person name="Tamura T."/>
        </authorList>
    </citation>
    <scope>NUCLEOTIDE SEQUENCE [LARGE SCALE GENOMIC DNA]</scope>
    <source>
        <strain evidence="8 9">NBRC 105367</strain>
    </source>
</reference>
<dbReference type="EMBL" id="AP022871">
    <property type="protein sequence ID" value="BCB89744.1"/>
    <property type="molecule type" value="Genomic_DNA"/>
</dbReference>
<evidence type="ECO:0000259" key="7">
    <source>
        <dbReference type="SMART" id="SM00245"/>
    </source>
</evidence>
<evidence type="ECO:0000256" key="2">
    <source>
        <dbReference type="ARBA" id="ARBA00008524"/>
    </source>
</evidence>
<name>A0A6F8YUG7_9ACTN</name>
<dbReference type="SMART" id="SM00245">
    <property type="entry name" value="TSPc"/>
    <property type="match status" value="1"/>
</dbReference>
<dbReference type="Pfam" id="PF03572">
    <property type="entry name" value="Peptidase_S41"/>
    <property type="match status" value="1"/>
</dbReference>
<keyword evidence="3" id="KW-0963">Cytoplasm</keyword>
<evidence type="ECO:0000256" key="6">
    <source>
        <dbReference type="ARBA" id="ARBA00022825"/>
    </source>
</evidence>
<dbReference type="Proteomes" id="UP000503011">
    <property type="component" value="Chromosome"/>
</dbReference>
<evidence type="ECO:0000256" key="5">
    <source>
        <dbReference type="ARBA" id="ARBA00022801"/>
    </source>
</evidence>
<dbReference type="InterPro" id="IPR005151">
    <property type="entry name" value="Tail-specific_protease"/>
</dbReference>
<dbReference type="PANTHER" id="PTHR43253:SF1">
    <property type="entry name" value="TRICORN PROTEASE HOMOLOG 2-RELATED"/>
    <property type="match status" value="1"/>
</dbReference>
<accession>A0A6F8YUG7</accession>
<gene>
    <name evidence="8" type="ORF">Psuf_070570</name>
</gene>
<evidence type="ECO:0000313" key="9">
    <source>
        <dbReference type="Proteomes" id="UP000503011"/>
    </source>
</evidence>
<comment type="similarity">
    <text evidence="2">Belongs to the peptidase S41B family.</text>
</comment>
<evidence type="ECO:0000256" key="4">
    <source>
        <dbReference type="ARBA" id="ARBA00022670"/>
    </source>
</evidence>
<evidence type="ECO:0000313" key="8">
    <source>
        <dbReference type="EMBL" id="BCB89744.1"/>
    </source>
</evidence>
<feature type="domain" description="Tail specific protease" evidence="7">
    <location>
        <begin position="1"/>
        <end position="148"/>
    </location>
</feature>
<keyword evidence="6" id="KW-0720">Serine protease</keyword>
<dbReference type="InterPro" id="IPR029045">
    <property type="entry name" value="ClpP/crotonase-like_dom_sf"/>
</dbReference>
<dbReference type="SUPFAM" id="SSF52096">
    <property type="entry name" value="ClpP/crotonase"/>
    <property type="match status" value="1"/>
</dbReference>
<dbReference type="RefSeq" id="WP_197946111.1">
    <property type="nucleotide sequence ID" value="NZ_AP022871.1"/>
</dbReference>
<dbReference type="Gene3D" id="3.90.226.10">
    <property type="entry name" value="2-enoyl-CoA Hydratase, Chain A, domain 1"/>
    <property type="match status" value="1"/>
</dbReference>
<dbReference type="InterPro" id="IPR012393">
    <property type="entry name" value="Tricorn_protease"/>
</dbReference>
<evidence type="ECO:0000256" key="3">
    <source>
        <dbReference type="ARBA" id="ARBA00022490"/>
    </source>
</evidence>
<dbReference type="GO" id="GO:0005737">
    <property type="term" value="C:cytoplasm"/>
    <property type="evidence" value="ECO:0007669"/>
    <property type="project" value="UniProtKB-SubCell"/>
</dbReference>